<accession>A0A1C7MTM0</accession>
<evidence type="ECO:0000259" key="2">
    <source>
        <dbReference type="PROSITE" id="PS51253"/>
    </source>
</evidence>
<keyword evidence="1" id="KW-0238">DNA-binding</keyword>
<protein>
    <submittedName>
        <fullName evidence="3">Tigger transposable element-derived protein 6</fullName>
    </submittedName>
</protein>
<name>A0A1C7MTM0_9FUNG</name>
<dbReference type="InterPro" id="IPR009057">
    <property type="entry name" value="Homeodomain-like_sf"/>
</dbReference>
<reference evidence="3 4" key="1">
    <citation type="submission" date="2016-03" db="EMBL/GenBank/DDBJ databases">
        <title>Choanephora cucurbitarum.</title>
        <authorList>
            <person name="Min B."/>
            <person name="Park H."/>
            <person name="Park J.-H."/>
            <person name="Shin H.-D."/>
            <person name="Choi I.-G."/>
        </authorList>
    </citation>
    <scope>NUCLEOTIDE SEQUENCE [LARGE SCALE GENOMIC DNA]</scope>
    <source>
        <strain evidence="3 4">KUS-F28377</strain>
    </source>
</reference>
<feature type="non-terminal residue" evidence="3">
    <location>
        <position position="1"/>
    </location>
</feature>
<evidence type="ECO:0000256" key="1">
    <source>
        <dbReference type="ARBA" id="ARBA00023125"/>
    </source>
</evidence>
<dbReference type="InterPro" id="IPR050863">
    <property type="entry name" value="CenT-Element_Derived"/>
</dbReference>
<dbReference type="GO" id="GO:0003677">
    <property type="term" value="F:DNA binding"/>
    <property type="evidence" value="ECO:0007669"/>
    <property type="project" value="UniProtKB-KW"/>
</dbReference>
<dbReference type="InterPro" id="IPR006600">
    <property type="entry name" value="HTH_CenpB_DNA-bd_dom"/>
</dbReference>
<dbReference type="GO" id="GO:0005634">
    <property type="term" value="C:nucleus"/>
    <property type="evidence" value="ECO:0007669"/>
    <property type="project" value="TreeGrafter"/>
</dbReference>
<dbReference type="InterPro" id="IPR004875">
    <property type="entry name" value="DDE_SF_endonuclease_dom"/>
</dbReference>
<feature type="non-terminal residue" evidence="3">
    <location>
        <position position="345"/>
    </location>
</feature>
<dbReference type="Gene3D" id="1.10.10.60">
    <property type="entry name" value="Homeodomain-like"/>
    <property type="match status" value="1"/>
</dbReference>
<sequence length="345" mass="39770">KQKLFENNNWSYSKLGAWAKEEFDLEKPLSKDVISRIIQDESLLFMSETDLQKKSKKTTNLVALEEQVEKFVLDMQARQLPVSEYLISSMALRFAKDMQIEEEFNASKGLFDRFVSRKSLRSFNLHGFEHGFIYYHNSKAWMAKHIFNKMMRLIDRRMDVMNRKILLLLDNASSHSKDLALKNVRPEHLSANTISRVQPLDAGIITNFKSNYNLCGCKYMRNREATENMYKVNQLDAIHFCKAAWNLVTPQTITNCFQHTTLMKGKTVSTAFNEEEEAEVASALESIRQPVNAESEGMMEQVEAAVYDLAVDEDSIQVRKDLTLDDDEDFSIVDEANEGDEAEDE</sequence>
<dbReference type="Pfam" id="PF03184">
    <property type="entry name" value="DDE_1"/>
    <property type="match status" value="1"/>
</dbReference>
<dbReference type="SMART" id="SM00674">
    <property type="entry name" value="CENPB"/>
    <property type="match status" value="1"/>
</dbReference>
<organism evidence="3 4">
    <name type="scientific">Choanephora cucurbitarum</name>
    <dbReference type="NCBI Taxonomy" id="101091"/>
    <lineage>
        <taxon>Eukaryota</taxon>
        <taxon>Fungi</taxon>
        <taxon>Fungi incertae sedis</taxon>
        <taxon>Mucoromycota</taxon>
        <taxon>Mucoromycotina</taxon>
        <taxon>Mucoromycetes</taxon>
        <taxon>Mucorales</taxon>
        <taxon>Mucorineae</taxon>
        <taxon>Choanephoraceae</taxon>
        <taxon>Choanephoroideae</taxon>
        <taxon>Choanephora</taxon>
    </lineage>
</organism>
<dbReference type="PANTHER" id="PTHR19303">
    <property type="entry name" value="TRANSPOSON"/>
    <property type="match status" value="1"/>
</dbReference>
<dbReference type="InParanoid" id="A0A1C7MTM0"/>
<dbReference type="PROSITE" id="PS51253">
    <property type="entry name" value="HTH_CENPB"/>
    <property type="match status" value="1"/>
</dbReference>
<proteinExistence type="predicted"/>
<dbReference type="STRING" id="101091.A0A1C7MTM0"/>
<dbReference type="Pfam" id="PF03221">
    <property type="entry name" value="HTH_Tnp_Tc5"/>
    <property type="match status" value="1"/>
</dbReference>
<keyword evidence="4" id="KW-1185">Reference proteome</keyword>
<feature type="domain" description="HTH CENPB-type" evidence="2">
    <location>
        <begin position="52"/>
        <end position="124"/>
    </location>
</feature>
<comment type="caution">
    <text evidence="3">The sequence shown here is derived from an EMBL/GenBank/DDBJ whole genome shotgun (WGS) entry which is preliminary data.</text>
</comment>
<dbReference type="Proteomes" id="UP000093000">
    <property type="component" value="Unassembled WGS sequence"/>
</dbReference>
<dbReference type="SUPFAM" id="SSF46689">
    <property type="entry name" value="Homeodomain-like"/>
    <property type="match status" value="1"/>
</dbReference>
<dbReference type="EMBL" id="LUGH01002484">
    <property type="protein sequence ID" value="OBZ80168.1"/>
    <property type="molecule type" value="Genomic_DNA"/>
</dbReference>
<dbReference type="PANTHER" id="PTHR19303:SF73">
    <property type="entry name" value="PROTEIN PDC2"/>
    <property type="match status" value="1"/>
</dbReference>
<gene>
    <name evidence="3" type="primary">TIGD6_1</name>
    <name evidence="3" type="ORF">A0J61_11783</name>
</gene>
<evidence type="ECO:0000313" key="3">
    <source>
        <dbReference type="EMBL" id="OBZ80168.1"/>
    </source>
</evidence>
<evidence type="ECO:0000313" key="4">
    <source>
        <dbReference type="Proteomes" id="UP000093000"/>
    </source>
</evidence>
<dbReference type="OrthoDB" id="2392502at2759"/>
<dbReference type="AlphaFoldDB" id="A0A1C7MTM0"/>